<keyword evidence="3" id="KW-1133">Transmembrane helix</keyword>
<dbReference type="AlphaFoldDB" id="A0A7Y4KL20"/>
<proteinExistence type="predicted"/>
<keyword evidence="1" id="KW-0175">Coiled coil</keyword>
<keyword evidence="3" id="KW-0472">Membrane</keyword>
<reference evidence="4 5" key="1">
    <citation type="submission" date="2020-05" db="EMBL/GenBank/DDBJ databases">
        <authorList>
            <person name="Whitworth D."/>
        </authorList>
    </citation>
    <scope>NUCLEOTIDE SEQUENCE [LARGE SCALE GENOMIC DNA]</scope>
    <source>
        <strain evidence="4 5">AB043B</strain>
    </source>
</reference>
<accession>A0A7Y4KL20</accession>
<feature type="region of interest" description="Disordered" evidence="2">
    <location>
        <begin position="90"/>
        <end position="115"/>
    </location>
</feature>
<comment type="caution">
    <text evidence="4">The sequence shown here is derived from an EMBL/GenBank/DDBJ whole genome shotgun (WGS) entry which is preliminary data.</text>
</comment>
<dbReference type="EMBL" id="JABFJV010000128">
    <property type="protein sequence ID" value="NOK35773.1"/>
    <property type="molecule type" value="Genomic_DNA"/>
</dbReference>
<gene>
    <name evidence="4" type="ORF">HMI49_21470</name>
</gene>
<name>A0A7Y4KL20_9BACT</name>
<dbReference type="Proteomes" id="UP000563426">
    <property type="component" value="Unassembled WGS sequence"/>
</dbReference>
<sequence>MERVQGGGVRSGSEVRSELERAQVELSAARRKVQELEQVLAARSREASKWEARALKEPRPDSEFRLVAFAVGLMLGGLLLQGAVTLAGGWMPPPASSAASTPNGDNRLPLNLPYP</sequence>
<evidence type="ECO:0000313" key="4">
    <source>
        <dbReference type="EMBL" id="NOK35773.1"/>
    </source>
</evidence>
<evidence type="ECO:0000313" key="5">
    <source>
        <dbReference type="Proteomes" id="UP000563426"/>
    </source>
</evidence>
<evidence type="ECO:0000256" key="3">
    <source>
        <dbReference type="SAM" id="Phobius"/>
    </source>
</evidence>
<evidence type="ECO:0000256" key="2">
    <source>
        <dbReference type="SAM" id="MobiDB-lite"/>
    </source>
</evidence>
<dbReference type="RefSeq" id="WP_171436392.1">
    <property type="nucleotide sequence ID" value="NZ_JABFJV010000128.1"/>
</dbReference>
<protein>
    <submittedName>
        <fullName evidence="4">Uncharacterized protein</fullName>
    </submittedName>
</protein>
<keyword evidence="5" id="KW-1185">Reference proteome</keyword>
<feature type="transmembrane region" description="Helical" evidence="3">
    <location>
        <begin position="66"/>
        <end position="91"/>
    </location>
</feature>
<evidence type="ECO:0000256" key="1">
    <source>
        <dbReference type="SAM" id="Coils"/>
    </source>
</evidence>
<feature type="coiled-coil region" evidence="1">
    <location>
        <begin position="12"/>
        <end position="53"/>
    </location>
</feature>
<keyword evidence="3" id="KW-0812">Transmembrane</keyword>
<organism evidence="4 5">
    <name type="scientific">Corallococcus exercitus</name>
    <dbReference type="NCBI Taxonomy" id="2316736"/>
    <lineage>
        <taxon>Bacteria</taxon>
        <taxon>Pseudomonadati</taxon>
        <taxon>Myxococcota</taxon>
        <taxon>Myxococcia</taxon>
        <taxon>Myxococcales</taxon>
        <taxon>Cystobacterineae</taxon>
        <taxon>Myxococcaceae</taxon>
        <taxon>Corallococcus</taxon>
    </lineage>
</organism>